<keyword evidence="1" id="KW-1133">Transmembrane helix</keyword>
<accession>A0A2C9WGU6</accession>
<dbReference type="EMBL" id="CM004387">
    <property type="protein sequence ID" value="OAY59210.1"/>
    <property type="molecule type" value="Genomic_DNA"/>
</dbReference>
<name>A0A2C9WGU6_MANES</name>
<organism evidence="3">
    <name type="scientific">Manihot esculenta</name>
    <name type="common">Cassava</name>
    <name type="synonym">Jatropha manihot</name>
    <dbReference type="NCBI Taxonomy" id="3983"/>
    <lineage>
        <taxon>Eukaryota</taxon>
        <taxon>Viridiplantae</taxon>
        <taxon>Streptophyta</taxon>
        <taxon>Embryophyta</taxon>
        <taxon>Tracheophyta</taxon>
        <taxon>Spermatophyta</taxon>
        <taxon>Magnoliopsida</taxon>
        <taxon>eudicotyledons</taxon>
        <taxon>Gunneridae</taxon>
        <taxon>Pentapetalae</taxon>
        <taxon>rosids</taxon>
        <taxon>fabids</taxon>
        <taxon>Malpighiales</taxon>
        <taxon>Euphorbiaceae</taxon>
        <taxon>Crotonoideae</taxon>
        <taxon>Manihoteae</taxon>
        <taxon>Manihot</taxon>
    </lineage>
</organism>
<feature type="transmembrane region" description="Helical" evidence="1">
    <location>
        <begin position="36"/>
        <end position="52"/>
    </location>
</feature>
<reference evidence="3" key="1">
    <citation type="submission" date="2016-02" db="EMBL/GenBank/DDBJ databases">
        <title>WGS assembly of Manihot esculenta.</title>
        <authorList>
            <person name="Bredeson J.V."/>
            <person name="Prochnik S.E."/>
            <person name="Lyons J.B."/>
            <person name="Schmutz J."/>
            <person name="Grimwood J."/>
            <person name="Vrebalov J."/>
            <person name="Bart R.S."/>
            <person name="Amuge T."/>
            <person name="Ferguson M.E."/>
            <person name="Green R."/>
            <person name="Putnam N."/>
            <person name="Stites J."/>
            <person name="Rounsley S."/>
            <person name="Rokhsar D.S."/>
        </authorList>
    </citation>
    <scope>NUCLEOTIDE SEQUENCE [LARGE SCALE GENOMIC DNA]</scope>
    <source>
        <tissue evidence="3">Leaf</tissue>
    </source>
</reference>
<protein>
    <submittedName>
        <fullName evidence="3">Uncharacterized protein</fullName>
    </submittedName>
</protein>
<feature type="signal peptide" evidence="2">
    <location>
        <begin position="1"/>
        <end position="20"/>
    </location>
</feature>
<keyword evidence="1" id="KW-0472">Membrane</keyword>
<keyword evidence="1" id="KW-0812">Transmembrane</keyword>
<keyword evidence="2" id="KW-0732">Signal</keyword>
<gene>
    <name evidence="3" type="ORF">MANES_01G013400</name>
</gene>
<dbReference type="AlphaFoldDB" id="A0A2C9WGU6"/>
<evidence type="ECO:0000256" key="2">
    <source>
        <dbReference type="SAM" id="SignalP"/>
    </source>
</evidence>
<sequence>MLMVCHVCLISLLAVIKVTKDSVVTENCLSFQELSLSLMLLPIIFVFSLSTIRRNIAANA</sequence>
<evidence type="ECO:0000256" key="1">
    <source>
        <dbReference type="SAM" id="Phobius"/>
    </source>
</evidence>
<feature type="chain" id="PRO_5013107350" evidence="2">
    <location>
        <begin position="21"/>
        <end position="60"/>
    </location>
</feature>
<evidence type="ECO:0000313" key="3">
    <source>
        <dbReference type="EMBL" id="OAY59210.1"/>
    </source>
</evidence>
<proteinExistence type="predicted"/>